<accession>A0A182ZZE1</accession>
<sequence>MPVTPQSSEVDSSQSGPNTGGYNHPRATDEKIDMENQTAFFSQPITDFQCVGGTRYYGSASGPGSMKRSKM</sequence>
<gene>
    <name evidence="2" type="ORF">ECPE_LOCUS76</name>
</gene>
<feature type="compositionally biased region" description="Polar residues" evidence="1">
    <location>
        <begin position="1"/>
        <end position="21"/>
    </location>
</feature>
<reference evidence="4" key="1">
    <citation type="submission" date="2016-06" db="UniProtKB">
        <authorList>
            <consortium name="WormBaseParasite"/>
        </authorList>
    </citation>
    <scope>IDENTIFICATION</scope>
</reference>
<feature type="region of interest" description="Disordered" evidence="1">
    <location>
        <begin position="1"/>
        <end position="35"/>
    </location>
</feature>
<keyword evidence="3" id="KW-1185">Reference proteome</keyword>
<organism evidence="4">
    <name type="scientific">Echinostoma caproni</name>
    <dbReference type="NCBI Taxonomy" id="27848"/>
    <lineage>
        <taxon>Eukaryota</taxon>
        <taxon>Metazoa</taxon>
        <taxon>Spiralia</taxon>
        <taxon>Lophotrochozoa</taxon>
        <taxon>Platyhelminthes</taxon>
        <taxon>Trematoda</taxon>
        <taxon>Digenea</taxon>
        <taxon>Plagiorchiida</taxon>
        <taxon>Echinostomata</taxon>
        <taxon>Echinostomatoidea</taxon>
        <taxon>Echinostomatidae</taxon>
        <taxon>Echinostoma</taxon>
    </lineage>
</organism>
<evidence type="ECO:0000313" key="2">
    <source>
        <dbReference type="EMBL" id="VDP18198.1"/>
    </source>
</evidence>
<evidence type="ECO:0000313" key="4">
    <source>
        <dbReference type="WBParaSite" id="ECPE_0000007501-mRNA-1"/>
    </source>
</evidence>
<dbReference type="WBParaSite" id="ECPE_0000007501-mRNA-1">
    <property type="protein sequence ID" value="ECPE_0000007501-mRNA-1"/>
    <property type="gene ID" value="ECPE_0000007501"/>
</dbReference>
<evidence type="ECO:0000256" key="1">
    <source>
        <dbReference type="SAM" id="MobiDB-lite"/>
    </source>
</evidence>
<proteinExistence type="predicted"/>
<evidence type="ECO:0000313" key="3">
    <source>
        <dbReference type="Proteomes" id="UP000272942"/>
    </source>
</evidence>
<reference evidence="2 3" key="2">
    <citation type="submission" date="2018-11" db="EMBL/GenBank/DDBJ databases">
        <authorList>
            <consortium name="Pathogen Informatics"/>
        </authorList>
    </citation>
    <scope>NUCLEOTIDE SEQUENCE [LARGE SCALE GENOMIC DNA]</scope>
    <source>
        <strain evidence="2 3">Egypt</strain>
    </source>
</reference>
<dbReference type="AlphaFoldDB" id="A0A182ZZE1"/>
<protein>
    <submittedName>
        <fullName evidence="2 4">Uncharacterized protein</fullName>
    </submittedName>
</protein>
<name>A0A182ZZE1_9TREM</name>
<dbReference type="Proteomes" id="UP000272942">
    <property type="component" value="Unassembled WGS sequence"/>
</dbReference>
<dbReference type="EMBL" id="UZAN01000201">
    <property type="protein sequence ID" value="VDP18198.1"/>
    <property type="molecule type" value="Genomic_DNA"/>
</dbReference>